<accession>A0A068R4W9</accession>
<evidence type="ECO:0000313" key="2">
    <source>
        <dbReference type="Proteomes" id="UP000032735"/>
    </source>
</evidence>
<gene>
    <name evidence="1" type="ORF">XPG1_2433</name>
</gene>
<evidence type="ECO:0000313" key="1">
    <source>
        <dbReference type="EMBL" id="CDG22089.1"/>
    </source>
</evidence>
<reference evidence="1 2" key="1">
    <citation type="submission" date="2013-07" db="EMBL/GenBank/DDBJ databases">
        <authorList>
            <person name="Genoscope - CEA"/>
        </authorList>
    </citation>
    <scope>NUCLEOTIDE SEQUENCE [LARGE SCALE GENOMIC DNA]</scope>
    <source>
        <strain evidence="1 2">G6</strain>
    </source>
</reference>
<dbReference type="HOGENOM" id="CLU_3335093_0_0_6"/>
<dbReference type="STRING" id="1354304.XPG1_2433"/>
<sequence length="38" mass="4512">MFLFYIIMVIYIGNFPYYSLFELTDGQKKPTLDCRASL</sequence>
<dbReference type="AlphaFoldDB" id="A0A068R4W9"/>
<dbReference type="KEGG" id="xpo:XPG1_2433"/>
<dbReference type="EMBL" id="FO704551">
    <property type="protein sequence ID" value="CDG22089.1"/>
    <property type="molecule type" value="Genomic_DNA"/>
</dbReference>
<organism evidence="1 2">
    <name type="scientific">Xenorhabdus poinarii G6</name>
    <dbReference type="NCBI Taxonomy" id="1354304"/>
    <lineage>
        <taxon>Bacteria</taxon>
        <taxon>Pseudomonadati</taxon>
        <taxon>Pseudomonadota</taxon>
        <taxon>Gammaproteobacteria</taxon>
        <taxon>Enterobacterales</taxon>
        <taxon>Morganellaceae</taxon>
        <taxon>Xenorhabdus</taxon>
    </lineage>
</organism>
<dbReference type="Proteomes" id="UP000032735">
    <property type="component" value="Chromosome"/>
</dbReference>
<keyword evidence="2" id="KW-1185">Reference proteome</keyword>
<protein>
    <submittedName>
        <fullName evidence="1">Uncharacterized protein</fullName>
    </submittedName>
</protein>
<name>A0A068R4W9_9GAMM</name>
<proteinExistence type="predicted"/>